<sequence>MSEIKDVKVLSQEQLSQVTGGDAVKSLTRIFHQKYLWR</sequence>
<dbReference type="NCBIfam" id="TIGR01847">
    <property type="entry name" value="bacteriocin_sig"/>
    <property type="match status" value="1"/>
</dbReference>
<dbReference type="Proteomes" id="UP001556617">
    <property type="component" value="Unassembled WGS sequence"/>
</dbReference>
<gene>
    <name evidence="4" type="ORF">AB3K24_09215</name>
</gene>
<accession>A0ABV3S801</accession>
<dbReference type="RefSeq" id="WP_367975274.1">
    <property type="nucleotide sequence ID" value="NZ_JBFPEQ010000001.1"/>
</dbReference>
<keyword evidence="1" id="KW-0929">Antimicrobial</keyword>
<proteinExistence type="predicted"/>
<keyword evidence="2" id="KW-0044">Antibiotic</keyword>
<dbReference type="InterPro" id="IPR010133">
    <property type="entry name" value="Bacteriocin_signal_seq"/>
</dbReference>
<dbReference type="EMBL" id="JBFPER010000001">
    <property type="protein sequence ID" value="MEX0381505.1"/>
    <property type="molecule type" value="Genomic_DNA"/>
</dbReference>
<keyword evidence="5" id="KW-1185">Reference proteome</keyword>
<evidence type="ECO:0000256" key="2">
    <source>
        <dbReference type="ARBA" id="ARBA00023022"/>
    </source>
</evidence>
<protein>
    <submittedName>
        <fullName evidence="4">Bacteriocin</fullName>
    </submittedName>
</protein>
<evidence type="ECO:0000313" key="5">
    <source>
        <dbReference type="Proteomes" id="UP001556617"/>
    </source>
</evidence>
<organism evidence="4 5">
    <name type="scientific">Leuconostoc aquikimchii</name>
    <dbReference type="NCBI Taxonomy" id="3236804"/>
    <lineage>
        <taxon>Bacteria</taxon>
        <taxon>Bacillati</taxon>
        <taxon>Bacillota</taxon>
        <taxon>Bacilli</taxon>
        <taxon>Lactobacillales</taxon>
        <taxon>Lactobacillaceae</taxon>
        <taxon>Leuconostoc</taxon>
    </lineage>
</organism>
<evidence type="ECO:0000256" key="3">
    <source>
        <dbReference type="ARBA" id="ARBA00023048"/>
    </source>
</evidence>
<reference evidence="4 5" key="1">
    <citation type="submission" date="2024-07" db="EMBL/GenBank/DDBJ databases">
        <authorList>
            <person name="Yun M."/>
        </authorList>
    </citation>
    <scope>NUCLEOTIDE SEQUENCE [LARGE SCALE GENOMIC DNA]</scope>
    <source>
        <strain evidence="4 5">MS01</strain>
    </source>
</reference>
<evidence type="ECO:0000313" key="4">
    <source>
        <dbReference type="EMBL" id="MEX0381505.1"/>
    </source>
</evidence>
<keyword evidence="3" id="KW-0078">Bacteriocin</keyword>
<comment type="caution">
    <text evidence="4">The sequence shown here is derived from an EMBL/GenBank/DDBJ whole genome shotgun (WGS) entry which is preliminary data.</text>
</comment>
<evidence type="ECO:0000256" key="1">
    <source>
        <dbReference type="ARBA" id="ARBA00022529"/>
    </source>
</evidence>
<name>A0ABV3S801_9LACO</name>